<organism evidence="2 3">
    <name type="scientific">Hyphomonas adhaerens</name>
    <dbReference type="NCBI Taxonomy" id="81029"/>
    <lineage>
        <taxon>Bacteria</taxon>
        <taxon>Pseudomonadati</taxon>
        <taxon>Pseudomonadota</taxon>
        <taxon>Alphaproteobacteria</taxon>
        <taxon>Hyphomonadales</taxon>
        <taxon>Hyphomonadaceae</taxon>
        <taxon>Hyphomonas</taxon>
    </lineage>
</organism>
<protein>
    <recommendedName>
        <fullName evidence="1">FRG domain-containing protein</fullName>
    </recommendedName>
</protein>
<dbReference type="InterPro" id="IPR014966">
    <property type="entry name" value="FRG-dom"/>
</dbReference>
<evidence type="ECO:0000313" key="2">
    <source>
        <dbReference type="EMBL" id="HAE25745.1"/>
    </source>
</evidence>
<dbReference type="Pfam" id="PF08867">
    <property type="entry name" value="FRG"/>
    <property type="match status" value="1"/>
</dbReference>
<dbReference type="AlphaFoldDB" id="A0A3B9GTF9"/>
<proteinExistence type="predicted"/>
<accession>A0A3B9GTF9</accession>
<dbReference type="SMART" id="SM00901">
    <property type="entry name" value="FRG"/>
    <property type="match status" value="1"/>
</dbReference>
<evidence type="ECO:0000259" key="1">
    <source>
        <dbReference type="SMART" id="SM00901"/>
    </source>
</evidence>
<dbReference type="Proteomes" id="UP000259610">
    <property type="component" value="Unassembled WGS sequence"/>
</dbReference>
<evidence type="ECO:0000313" key="3">
    <source>
        <dbReference type="Proteomes" id="UP000259610"/>
    </source>
</evidence>
<gene>
    <name evidence="2" type="ORF">DCG58_01175</name>
</gene>
<reference evidence="2 3" key="1">
    <citation type="journal article" date="2018" name="Nat. Biotechnol.">
        <title>A standardized bacterial taxonomy based on genome phylogeny substantially revises the tree of life.</title>
        <authorList>
            <person name="Parks D.H."/>
            <person name="Chuvochina M."/>
            <person name="Waite D.W."/>
            <person name="Rinke C."/>
            <person name="Skarshewski A."/>
            <person name="Chaumeil P.A."/>
            <person name="Hugenholtz P."/>
        </authorList>
    </citation>
    <scope>NUCLEOTIDE SEQUENCE [LARGE SCALE GENOMIC DNA]</scope>
    <source>
        <strain evidence="2">UBA8733</strain>
    </source>
</reference>
<sequence>MKGQYFGAADGDVIGTITVEFDEFEDMLTGSATLMPNDPGLPATWAKFPIMQKGDELEFDCSIFAVRRDGNLVANEDEFQRLYPGATHGKRASIKVRFQSDDIVCEYETDIDTSGGGVLHGSKADSASEISVVESVTDWQSFKIYVDTLSVDNVVFRGQPKPYKLRTSFHRTNRKDLARYIDQDLTSMSRYFEDQFEFSFRNSDDFGTFANWLQHHGYPTPLLDWTTSPWVAAFFAFRSPAADDTKVRIFAFDKQAWCRDLAQFAQVSRVPPHFSFLSLGTRKNSRVGPQKAVTFLTNIDDIESYIAFCEQSKNRRYLYAVDLPASERPKVIYDLERMNVSPEILFPNTNEAVCEQFRNMHFHNRNGW</sequence>
<feature type="domain" description="FRG" evidence="1">
    <location>
        <begin position="150"/>
        <end position="249"/>
    </location>
</feature>
<name>A0A3B9GTF9_9PROT</name>
<dbReference type="RefSeq" id="WP_272986460.1">
    <property type="nucleotide sequence ID" value="NZ_CAJQMV010000118.1"/>
</dbReference>
<dbReference type="EMBL" id="DMAN01000023">
    <property type="protein sequence ID" value="HAE25745.1"/>
    <property type="molecule type" value="Genomic_DNA"/>
</dbReference>
<comment type="caution">
    <text evidence="2">The sequence shown here is derived from an EMBL/GenBank/DDBJ whole genome shotgun (WGS) entry which is preliminary data.</text>
</comment>